<keyword evidence="6" id="KW-0520">NAD</keyword>
<dbReference type="VEuPathDB" id="FungiDB:LCOR_07524.1"/>
<dbReference type="PROSITE" id="PS51384">
    <property type="entry name" value="FAD_FR"/>
    <property type="match status" value="1"/>
</dbReference>
<keyword evidence="4 7" id="KW-0274">FAD</keyword>
<evidence type="ECO:0000256" key="5">
    <source>
        <dbReference type="ARBA" id="ARBA00023002"/>
    </source>
</evidence>
<keyword evidence="9" id="KW-0812">Transmembrane</keyword>
<feature type="binding site" evidence="7">
    <location>
        <position position="134"/>
    </location>
    <ligand>
        <name>FAD</name>
        <dbReference type="ChEBI" id="CHEBI:57692"/>
    </ligand>
</feature>
<dbReference type="InterPro" id="IPR001834">
    <property type="entry name" value="CBR-like"/>
</dbReference>
<dbReference type="STRING" id="1263082.A0A068S3Q8"/>
<keyword evidence="12" id="KW-1185">Reference proteome</keyword>
<dbReference type="Pfam" id="PF00970">
    <property type="entry name" value="FAD_binding_6"/>
    <property type="match status" value="1"/>
</dbReference>
<dbReference type="GO" id="GO:0016491">
    <property type="term" value="F:oxidoreductase activity"/>
    <property type="evidence" value="ECO:0007669"/>
    <property type="project" value="UniProtKB-KW"/>
</dbReference>
<keyword evidence="9" id="KW-0472">Membrane</keyword>
<evidence type="ECO:0000259" key="10">
    <source>
        <dbReference type="PROSITE" id="PS51384"/>
    </source>
</evidence>
<evidence type="ECO:0000256" key="8">
    <source>
        <dbReference type="SAM" id="MobiDB-lite"/>
    </source>
</evidence>
<dbReference type="CDD" id="cd06183">
    <property type="entry name" value="cyt_b5_reduct_like"/>
    <property type="match status" value="1"/>
</dbReference>
<feature type="binding site" evidence="7">
    <location>
        <position position="127"/>
    </location>
    <ligand>
        <name>FAD</name>
        <dbReference type="ChEBI" id="CHEBI:57692"/>
    </ligand>
</feature>
<keyword evidence="9" id="KW-1133">Transmembrane helix</keyword>
<reference evidence="11" key="1">
    <citation type="submission" date="2013-08" db="EMBL/GenBank/DDBJ databases">
        <title>Gene expansion shapes genome architecture in the human pathogen Lichtheimia corymbifera: an evolutionary genomics analysis in the ancient terrestrial Mucorales (Mucoromycotina).</title>
        <authorList>
            <person name="Schwartze V.U."/>
            <person name="Winter S."/>
            <person name="Shelest E."/>
            <person name="Marcet-Houben M."/>
            <person name="Horn F."/>
            <person name="Wehner S."/>
            <person name="Hoffmann K."/>
            <person name="Riege K."/>
            <person name="Sammeth M."/>
            <person name="Nowrousian M."/>
            <person name="Valiante V."/>
            <person name="Linde J."/>
            <person name="Jacobsen I.D."/>
            <person name="Marz M."/>
            <person name="Brakhage A.A."/>
            <person name="Gabaldon T."/>
            <person name="Bocker S."/>
            <person name="Voigt K."/>
        </authorList>
    </citation>
    <scope>NUCLEOTIDE SEQUENCE [LARGE SCALE GENOMIC DNA]</scope>
    <source>
        <strain evidence="11">FSU 9682</strain>
    </source>
</reference>
<dbReference type="AlphaFoldDB" id="A0A068S3Q8"/>
<dbReference type="InterPro" id="IPR017938">
    <property type="entry name" value="Riboflavin_synthase-like_b-brl"/>
</dbReference>
<dbReference type="SUPFAM" id="SSF52343">
    <property type="entry name" value="Ferredoxin reductase-like, C-terminal NADP-linked domain"/>
    <property type="match status" value="1"/>
</dbReference>
<feature type="binding site" evidence="7">
    <location>
        <position position="110"/>
    </location>
    <ligand>
        <name>FAD</name>
        <dbReference type="ChEBI" id="CHEBI:57692"/>
    </ligand>
</feature>
<dbReference type="Gene3D" id="2.40.30.10">
    <property type="entry name" value="Translation factors"/>
    <property type="match status" value="1"/>
</dbReference>
<evidence type="ECO:0000256" key="9">
    <source>
        <dbReference type="SAM" id="Phobius"/>
    </source>
</evidence>
<dbReference type="SUPFAM" id="SSF63380">
    <property type="entry name" value="Riboflavin synthase domain-like"/>
    <property type="match status" value="1"/>
</dbReference>
<dbReference type="FunFam" id="3.40.50.80:FF:000009">
    <property type="entry name" value="NADH-cytochrome b5 reductase"/>
    <property type="match status" value="1"/>
</dbReference>
<dbReference type="PRINTS" id="PR00406">
    <property type="entry name" value="CYTB5RDTASE"/>
</dbReference>
<sequence>MWWSRPIRRSFSSTASCPKQTRQRRPPWYLVLGGGAATVYLGCRAWQWHVENDKRLTPERYVGLDLVDRQQLNHNAFRLRLATDRQQHEAFPVLSCLYVKDDSVQVMRAYTPINDPFKDGHVDLLVKRYEQGSISRMLSRTPVGDKVYVRGPMLEYDYQPNSKDEIGMIAGGTGITPMYQLIRRVLEDPEDKTKRLWLIYCNKTQEDILLKKELDALQAQHRDRLEILYVLEQPPNDQWEKGYVTQDRVQRMLKFDNRFIFVCGPDGMLAHVSGQRARDFSQGPVTGILGRMGFKSNEVWKLE</sequence>
<comment type="similarity">
    <text evidence="2">Belongs to the flavoprotein pyridine nucleotide cytochrome reductase family.</text>
</comment>
<gene>
    <name evidence="11" type="ORF">LCOR_07524.1</name>
</gene>
<dbReference type="GO" id="GO:0005739">
    <property type="term" value="C:mitochondrion"/>
    <property type="evidence" value="ECO:0007669"/>
    <property type="project" value="TreeGrafter"/>
</dbReference>
<evidence type="ECO:0000256" key="4">
    <source>
        <dbReference type="ARBA" id="ARBA00022827"/>
    </source>
</evidence>
<keyword evidence="5" id="KW-0560">Oxidoreductase</keyword>
<feature type="domain" description="FAD-binding FR-type" evidence="10">
    <location>
        <begin position="59"/>
        <end position="159"/>
    </location>
</feature>
<proteinExistence type="inferred from homology"/>
<feature type="region of interest" description="Disordered" evidence="8">
    <location>
        <begin position="1"/>
        <end position="20"/>
    </location>
</feature>
<comment type="cofactor">
    <cofactor evidence="1 7">
        <name>FAD</name>
        <dbReference type="ChEBI" id="CHEBI:57692"/>
    </cofactor>
</comment>
<evidence type="ECO:0000256" key="6">
    <source>
        <dbReference type="ARBA" id="ARBA00023027"/>
    </source>
</evidence>
<feature type="binding site" evidence="7">
    <location>
        <position position="108"/>
    </location>
    <ligand>
        <name>FAD</name>
        <dbReference type="ChEBI" id="CHEBI:57692"/>
    </ligand>
</feature>
<evidence type="ECO:0000256" key="2">
    <source>
        <dbReference type="ARBA" id="ARBA00006105"/>
    </source>
</evidence>
<name>A0A068S3Q8_9FUNG</name>
<evidence type="ECO:0000313" key="11">
    <source>
        <dbReference type="EMBL" id="CDH56482.1"/>
    </source>
</evidence>
<accession>A0A068S3Q8</accession>
<keyword evidence="3 7" id="KW-0285">Flavoprotein</keyword>
<feature type="compositionally biased region" description="Polar residues" evidence="8">
    <location>
        <begin position="10"/>
        <end position="20"/>
    </location>
</feature>
<dbReference type="OrthoDB" id="432685at2759"/>
<dbReference type="PANTHER" id="PTHR19370">
    <property type="entry name" value="NADH-CYTOCHROME B5 REDUCTASE"/>
    <property type="match status" value="1"/>
</dbReference>
<protein>
    <submittedName>
        <fullName evidence="11">Nadh-cytochrome b5 reductase-like protein</fullName>
    </submittedName>
</protein>
<dbReference type="EMBL" id="CBTN010000038">
    <property type="protein sequence ID" value="CDH56482.1"/>
    <property type="molecule type" value="Genomic_DNA"/>
</dbReference>
<feature type="transmembrane region" description="Helical" evidence="9">
    <location>
        <begin position="28"/>
        <end position="48"/>
    </location>
</feature>
<evidence type="ECO:0000313" key="12">
    <source>
        <dbReference type="Proteomes" id="UP000027586"/>
    </source>
</evidence>
<feature type="binding site" evidence="7">
    <location>
        <position position="125"/>
    </location>
    <ligand>
        <name>FAD</name>
        <dbReference type="ChEBI" id="CHEBI:57692"/>
    </ligand>
</feature>
<feature type="binding site" evidence="7">
    <location>
        <position position="176"/>
    </location>
    <ligand>
        <name>FAD</name>
        <dbReference type="ChEBI" id="CHEBI:57692"/>
    </ligand>
</feature>
<feature type="binding site" evidence="7">
    <location>
        <position position="135"/>
    </location>
    <ligand>
        <name>FAD</name>
        <dbReference type="ChEBI" id="CHEBI:57692"/>
    </ligand>
</feature>
<dbReference type="Proteomes" id="UP000027586">
    <property type="component" value="Unassembled WGS sequence"/>
</dbReference>
<dbReference type="InterPro" id="IPR039261">
    <property type="entry name" value="FNR_nucleotide-bd"/>
</dbReference>
<evidence type="ECO:0000256" key="7">
    <source>
        <dbReference type="PIRSR" id="PIRSR601834-1"/>
    </source>
</evidence>
<dbReference type="PANTHER" id="PTHR19370:SF189">
    <property type="entry name" value="CYTOCHROME C MITOCHONDRIAL IMPORT FACTOR CYC2"/>
    <property type="match status" value="1"/>
</dbReference>
<evidence type="ECO:0000256" key="1">
    <source>
        <dbReference type="ARBA" id="ARBA00001974"/>
    </source>
</evidence>
<dbReference type="Pfam" id="PF00175">
    <property type="entry name" value="NAD_binding_1"/>
    <property type="match status" value="1"/>
</dbReference>
<dbReference type="InterPro" id="IPR017927">
    <property type="entry name" value="FAD-bd_FR_type"/>
</dbReference>
<comment type="caution">
    <text evidence="11">The sequence shown here is derived from an EMBL/GenBank/DDBJ whole genome shotgun (WGS) entry which is preliminary data.</text>
</comment>
<dbReference type="Gene3D" id="3.40.50.80">
    <property type="entry name" value="Nucleotide-binding domain of ferredoxin-NADP reductase (FNR) module"/>
    <property type="match status" value="1"/>
</dbReference>
<evidence type="ECO:0000256" key="3">
    <source>
        <dbReference type="ARBA" id="ARBA00022630"/>
    </source>
</evidence>
<dbReference type="InterPro" id="IPR008333">
    <property type="entry name" value="Cbr1-like_FAD-bd_dom"/>
</dbReference>
<dbReference type="InterPro" id="IPR001433">
    <property type="entry name" value="OxRdtase_FAD/NAD-bd"/>
</dbReference>
<organism evidence="11 12">
    <name type="scientific">Lichtheimia corymbifera JMRC:FSU:9682</name>
    <dbReference type="NCBI Taxonomy" id="1263082"/>
    <lineage>
        <taxon>Eukaryota</taxon>
        <taxon>Fungi</taxon>
        <taxon>Fungi incertae sedis</taxon>
        <taxon>Mucoromycota</taxon>
        <taxon>Mucoromycotina</taxon>
        <taxon>Mucoromycetes</taxon>
        <taxon>Mucorales</taxon>
        <taxon>Lichtheimiaceae</taxon>
        <taxon>Lichtheimia</taxon>
    </lineage>
</organism>